<dbReference type="AlphaFoldDB" id="A0A540V8N9"/>
<keyword evidence="10" id="KW-1185">Reference proteome</keyword>
<organism evidence="9 10">
    <name type="scientific">Litorilinea aerophila</name>
    <dbReference type="NCBI Taxonomy" id="1204385"/>
    <lineage>
        <taxon>Bacteria</taxon>
        <taxon>Bacillati</taxon>
        <taxon>Chloroflexota</taxon>
        <taxon>Caldilineae</taxon>
        <taxon>Caldilineales</taxon>
        <taxon>Caldilineaceae</taxon>
        <taxon>Litorilinea</taxon>
    </lineage>
</organism>
<feature type="transmembrane region" description="Helical" evidence="7">
    <location>
        <begin position="269"/>
        <end position="289"/>
    </location>
</feature>
<feature type="domain" description="ABC transmembrane type-1" evidence="8">
    <location>
        <begin position="94"/>
        <end position="289"/>
    </location>
</feature>
<dbReference type="InterPro" id="IPR000515">
    <property type="entry name" value="MetI-like"/>
</dbReference>
<feature type="transmembrane region" description="Helical" evidence="7">
    <location>
        <begin position="93"/>
        <end position="119"/>
    </location>
</feature>
<dbReference type="EMBL" id="VIGC01000049">
    <property type="protein sequence ID" value="TQE93139.1"/>
    <property type="molecule type" value="Genomic_DNA"/>
</dbReference>
<dbReference type="CDD" id="cd06261">
    <property type="entry name" value="TM_PBP2"/>
    <property type="match status" value="1"/>
</dbReference>
<evidence type="ECO:0000256" key="2">
    <source>
        <dbReference type="ARBA" id="ARBA00022448"/>
    </source>
</evidence>
<evidence type="ECO:0000313" key="10">
    <source>
        <dbReference type="Proteomes" id="UP000317371"/>
    </source>
</evidence>
<dbReference type="GO" id="GO:0055085">
    <property type="term" value="P:transmembrane transport"/>
    <property type="evidence" value="ECO:0007669"/>
    <property type="project" value="InterPro"/>
</dbReference>
<evidence type="ECO:0000256" key="6">
    <source>
        <dbReference type="ARBA" id="ARBA00023136"/>
    </source>
</evidence>
<evidence type="ECO:0000256" key="5">
    <source>
        <dbReference type="ARBA" id="ARBA00022989"/>
    </source>
</evidence>
<dbReference type="Pfam" id="PF00528">
    <property type="entry name" value="BPD_transp_1"/>
    <property type="match status" value="1"/>
</dbReference>
<dbReference type="InterPro" id="IPR035906">
    <property type="entry name" value="MetI-like_sf"/>
</dbReference>
<dbReference type="OrthoDB" id="9784933at2"/>
<feature type="transmembrane region" description="Helical" evidence="7">
    <location>
        <begin position="131"/>
        <end position="156"/>
    </location>
</feature>
<name>A0A540V8N9_9CHLR</name>
<dbReference type="RefSeq" id="WP_141612468.1">
    <property type="nucleotide sequence ID" value="NZ_VIGC02000049.1"/>
</dbReference>
<comment type="caution">
    <text evidence="9">The sequence shown here is derived from an EMBL/GenBank/DDBJ whole genome shotgun (WGS) entry which is preliminary data.</text>
</comment>
<sequence>MTTTEQRAPAYAAESVASRRAGRNTWTGRLMTLTLYAIAIVTGIAFSLPFFWTISSSLKPITEIYLFPPTLWPQEIRWENYRDVFTIAPFARFIWNTVVVTGLAMLGQILSAAAVAYGFSRFRFPGRDTLFFVVLSTMMLPWQVTIVPTFLLFRYLGWINTFLPLIVPSFFGGGAFYIFLLRQFFMTIPRDLDEAAKLDGASSVRIFWNIVLPLSKAALATVAIFSFIQHWNEFIGPLIFLNSTEKFTLSIGLRYFVSNPFESDEPREAILMAASLIVALPPLALFFMAQKYFVQGIVTTGLKG</sequence>
<dbReference type="PROSITE" id="PS50928">
    <property type="entry name" value="ABC_TM1"/>
    <property type="match status" value="1"/>
</dbReference>
<keyword evidence="2 7" id="KW-0813">Transport</keyword>
<evidence type="ECO:0000313" key="9">
    <source>
        <dbReference type="EMBL" id="TQE93139.1"/>
    </source>
</evidence>
<dbReference type="GO" id="GO:0005886">
    <property type="term" value="C:plasma membrane"/>
    <property type="evidence" value="ECO:0007669"/>
    <property type="project" value="UniProtKB-SubCell"/>
</dbReference>
<dbReference type="PANTHER" id="PTHR43744">
    <property type="entry name" value="ABC TRANSPORTER PERMEASE PROTEIN MG189-RELATED-RELATED"/>
    <property type="match status" value="1"/>
</dbReference>
<keyword evidence="6 7" id="KW-0472">Membrane</keyword>
<dbReference type="Proteomes" id="UP000317371">
    <property type="component" value="Unassembled WGS sequence"/>
</dbReference>
<feature type="transmembrane region" description="Helical" evidence="7">
    <location>
        <begin position="162"/>
        <end position="185"/>
    </location>
</feature>
<evidence type="ECO:0000259" key="8">
    <source>
        <dbReference type="PROSITE" id="PS50928"/>
    </source>
</evidence>
<gene>
    <name evidence="9" type="ORF">FKZ61_22700</name>
</gene>
<keyword evidence="3" id="KW-1003">Cell membrane</keyword>
<feature type="transmembrane region" description="Helical" evidence="7">
    <location>
        <begin position="206"/>
        <end position="228"/>
    </location>
</feature>
<reference evidence="9 10" key="1">
    <citation type="submission" date="2019-06" db="EMBL/GenBank/DDBJ databases">
        <title>Genome sequence of Litorilinea aerophila BAA-2444.</title>
        <authorList>
            <person name="Maclea K.S."/>
            <person name="Maurais E.G."/>
            <person name="Iannazzi L.C."/>
        </authorList>
    </citation>
    <scope>NUCLEOTIDE SEQUENCE [LARGE SCALE GENOMIC DNA]</scope>
    <source>
        <strain evidence="9 10">ATCC BAA-2444</strain>
    </source>
</reference>
<keyword evidence="5 7" id="KW-1133">Transmembrane helix</keyword>
<dbReference type="SUPFAM" id="SSF161098">
    <property type="entry name" value="MetI-like"/>
    <property type="match status" value="1"/>
</dbReference>
<proteinExistence type="inferred from homology"/>
<evidence type="ECO:0000256" key="3">
    <source>
        <dbReference type="ARBA" id="ARBA00022475"/>
    </source>
</evidence>
<keyword evidence="4 7" id="KW-0812">Transmembrane</keyword>
<dbReference type="PANTHER" id="PTHR43744:SF12">
    <property type="entry name" value="ABC TRANSPORTER PERMEASE PROTEIN MG189-RELATED"/>
    <property type="match status" value="1"/>
</dbReference>
<dbReference type="InParanoid" id="A0A540V8N9"/>
<evidence type="ECO:0000256" key="4">
    <source>
        <dbReference type="ARBA" id="ARBA00022692"/>
    </source>
</evidence>
<evidence type="ECO:0000256" key="7">
    <source>
        <dbReference type="RuleBase" id="RU363032"/>
    </source>
</evidence>
<comment type="subcellular location">
    <subcellularLocation>
        <location evidence="1 7">Cell membrane</location>
        <topology evidence="1 7">Multi-pass membrane protein</topology>
    </subcellularLocation>
</comment>
<dbReference type="Gene3D" id="1.10.3720.10">
    <property type="entry name" value="MetI-like"/>
    <property type="match status" value="1"/>
</dbReference>
<accession>A0A540V8N9</accession>
<evidence type="ECO:0000256" key="1">
    <source>
        <dbReference type="ARBA" id="ARBA00004651"/>
    </source>
</evidence>
<protein>
    <submittedName>
        <fullName evidence="9">Carbohydrate ABC transporter permease</fullName>
    </submittedName>
</protein>
<feature type="transmembrane region" description="Helical" evidence="7">
    <location>
        <begin position="30"/>
        <end position="52"/>
    </location>
</feature>
<comment type="similarity">
    <text evidence="7">Belongs to the binding-protein-dependent transport system permease family.</text>
</comment>